<keyword evidence="3" id="KW-0808">Transferase</keyword>
<feature type="region of interest" description="Disordered" evidence="9">
    <location>
        <begin position="1"/>
        <end position="34"/>
    </location>
</feature>
<keyword evidence="5" id="KW-0418">Kinase</keyword>
<keyword evidence="12" id="KW-1185">Reference proteome</keyword>
<feature type="domain" description="Protein kinase" evidence="10">
    <location>
        <begin position="106"/>
        <end position="270"/>
    </location>
</feature>
<organism evidence="11 12">
    <name type="scientific">Pomacea canaliculata</name>
    <name type="common">Golden apple snail</name>
    <dbReference type="NCBI Taxonomy" id="400727"/>
    <lineage>
        <taxon>Eukaryota</taxon>
        <taxon>Metazoa</taxon>
        <taxon>Spiralia</taxon>
        <taxon>Lophotrochozoa</taxon>
        <taxon>Mollusca</taxon>
        <taxon>Gastropoda</taxon>
        <taxon>Caenogastropoda</taxon>
        <taxon>Architaenioglossa</taxon>
        <taxon>Ampullarioidea</taxon>
        <taxon>Ampullariidae</taxon>
        <taxon>Pomacea</taxon>
    </lineage>
</organism>
<dbReference type="InterPro" id="IPR001245">
    <property type="entry name" value="Ser-Thr/Tyr_kinase_cat_dom"/>
</dbReference>
<dbReference type="EMBL" id="PZQS01000009">
    <property type="protein sequence ID" value="PVD24343.1"/>
    <property type="molecule type" value="Genomic_DNA"/>
</dbReference>
<dbReference type="PROSITE" id="PS50011">
    <property type="entry name" value="PROTEIN_KINASE_DOM"/>
    <property type="match status" value="1"/>
</dbReference>
<comment type="catalytic activity">
    <reaction evidence="7">
        <text>L-threonyl-[protein] + ATP = O-phospho-L-threonyl-[protein] + ADP + H(+)</text>
        <dbReference type="Rhea" id="RHEA:46608"/>
        <dbReference type="Rhea" id="RHEA-COMP:11060"/>
        <dbReference type="Rhea" id="RHEA-COMP:11605"/>
        <dbReference type="ChEBI" id="CHEBI:15378"/>
        <dbReference type="ChEBI" id="CHEBI:30013"/>
        <dbReference type="ChEBI" id="CHEBI:30616"/>
        <dbReference type="ChEBI" id="CHEBI:61977"/>
        <dbReference type="ChEBI" id="CHEBI:456216"/>
        <dbReference type="EC" id="2.7.11.1"/>
    </reaction>
</comment>
<feature type="compositionally biased region" description="Basic and acidic residues" evidence="9">
    <location>
        <begin position="144"/>
        <end position="154"/>
    </location>
</feature>
<dbReference type="PANTHER" id="PTHR43671:SF98">
    <property type="entry name" value="SERINE_THREONINE-PROTEIN KINASE NEK11"/>
    <property type="match status" value="1"/>
</dbReference>
<dbReference type="AlphaFoldDB" id="A0A2T7NT65"/>
<accession>A0A2T7NT65</accession>
<dbReference type="SUPFAM" id="SSF56112">
    <property type="entry name" value="Protein kinase-like (PK-like)"/>
    <property type="match status" value="1"/>
</dbReference>
<evidence type="ECO:0000256" key="8">
    <source>
        <dbReference type="ARBA" id="ARBA00048679"/>
    </source>
</evidence>
<dbReference type="InterPro" id="IPR050660">
    <property type="entry name" value="NEK_Ser/Thr_kinase"/>
</dbReference>
<dbReference type="InterPro" id="IPR000719">
    <property type="entry name" value="Prot_kinase_dom"/>
</dbReference>
<gene>
    <name evidence="11" type="ORF">C0Q70_14824</name>
</gene>
<proteinExistence type="predicted"/>
<dbReference type="InterPro" id="IPR011009">
    <property type="entry name" value="Kinase-like_dom_sf"/>
</dbReference>
<sequence length="270" mass="29705">MSSIDPRQLSKSESEAGVTEVAPDKGGHSQPGAVGTSFTITSVTIYNRVGAPERLNNVELYVDQQLCNTITNGDQLVDDRRRELTTESSSTVDMADQGSHNSVPGLELLGILGSGSFGVVYLVKNESGEEGGRIPRHPRQQRWKNADEQTPDGRTDMQTDFCLSGFGAVSYTNEYLHTNLTSLDKLTSPDFCVQFALKSLNLDPDRSSKPKQGDPEAERDLLRSLSHEHVLAYVDSYVVECFLCVVTEYCQGGDIERFLGNSGRQYPRTC</sequence>
<dbReference type="PANTHER" id="PTHR43671">
    <property type="entry name" value="SERINE/THREONINE-PROTEIN KINASE NEK"/>
    <property type="match status" value="1"/>
</dbReference>
<comment type="catalytic activity">
    <reaction evidence="8">
        <text>L-seryl-[protein] + ATP = O-phospho-L-seryl-[protein] + ADP + H(+)</text>
        <dbReference type="Rhea" id="RHEA:17989"/>
        <dbReference type="Rhea" id="RHEA-COMP:9863"/>
        <dbReference type="Rhea" id="RHEA-COMP:11604"/>
        <dbReference type="ChEBI" id="CHEBI:15378"/>
        <dbReference type="ChEBI" id="CHEBI:29999"/>
        <dbReference type="ChEBI" id="CHEBI:30616"/>
        <dbReference type="ChEBI" id="CHEBI:83421"/>
        <dbReference type="ChEBI" id="CHEBI:456216"/>
        <dbReference type="EC" id="2.7.11.1"/>
    </reaction>
</comment>
<evidence type="ECO:0000256" key="3">
    <source>
        <dbReference type="ARBA" id="ARBA00022679"/>
    </source>
</evidence>
<feature type="region of interest" description="Disordered" evidence="9">
    <location>
        <begin position="128"/>
        <end position="154"/>
    </location>
</feature>
<evidence type="ECO:0000256" key="4">
    <source>
        <dbReference type="ARBA" id="ARBA00022741"/>
    </source>
</evidence>
<evidence type="ECO:0000313" key="12">
    <source>
        <dbReference type="Proteomes" id="UP000245119"/>
    </source>
</evidence>
<dbReference type="GO" id="GO:0004674">
    <property type="term" value="F:protein serine/threonine kinase activity"/>
    <property type="evidence" value="ECO:0007669"/>
    <property type="project" value="UniProtKB-KW"/>
</dbReference>
<protein>
    <recommendedName>
        <fullName evidence="1">non-specific serine/threonine protein kinase</fullName>
        <ecNumber evidence="1">2.7.11.1</ecNumber>
    </recommendedName>
</protein>
<evidence type="ECO:0000256" key="5">
    <source>
        <dbReference type="ARBA" id="ARBA00022777"/>
    </source>
</evidence>
<keyword evidence="4" id="KW-0547">Nucleotide-binding</keyword>
<evidence type="ECO:0000256" key="7">
    <source>
        <dbReference type="ARBA" id="ARBA00047899"/>
    </source>
</evidence>
<evidence type="ECO:0000256" key="1">
    <source>
        <dbReference type="ARBA" id="ARBA00012513"/>
    </source>
</evidence>
<evidence type="ECO:0000256" key="2">
    <source>
        <dbReference type="ARBA" id="ARBA00022527"/>
    </source>
</evidence>
<comment type="caution">
    <text evidence="11">The sequence shown here is derived from an EMBL/GenBank/DDBJ whole genome shotgun (WGS) entry which is preliminary data.</text>
</comment>
<name>A0A2T7NT65_POMCA</name>
<dbReference type="Pfam" id="PF07714">
    <property type="entry name" value="PK_Tyr_Ser-Thr"/>
    <property type="match status" value="1"/>
</dbReference>
<evidence type="ECO:0000313" key="11">
    <source>
        <dbReference type="EMBL" id="PVD24343.1"/>
    </source>
</evidence>
<reference evidence="11 12" key="1">
    <citation type="submission" date="2018-04" db="EMBL/GenBank/DDBJ databases">
        <title>The genome of golden apple snail Pomacea canaliculata provides insight into stress tolerance and invasive adaptation.</title>
        <authorList>
            <person name="Liu C."/>
            <person name="Liu B."/>
            <person name="Ren Y."/>
            <person name="Zhang Y."/>
            <person name="Wang H."/>
            <person name="Li S."/>
            <person name="Jiang F."/>
            <person name="Yin L."/>
            <person name="Zhang G."/>
            <person name="Qian W."/>
            <person name="Fan W."/>
        </authorList>
    </citation>
    <scope>NUCLEOTIDE SEQUENCE [LARGE SCALE GENOMIC DNA]</scope>
    <source>
        <strain evidence="11">SZHN2017</strain>
        <tissue evidence="11">Muscle</tissue>
    </source>
</reference>
<dbReference type="GO" id="GO:0005524">
    <property type="term" value="F:ATP binding"/>
    <property type="evidence" value="ECO:0007669"/>
    <property type="project" value="UniProtKB-KW"/>
</dbReference>
<keyword evidence="6" id="KW-0067">ATP-binding</keyword>
<evidence type="ECO:0000259" key="10">
    <source>
        <dbReference type="PROSITE" id="PS50011"/>
    </source>
</evidence>
<dbReference type="Gene3D" id="1.10.510.10">
    <property type="entry name" value="Transferase(Phosphotransferase) domain 1"/>
    <property type="match status" value="1"/>
</dbReference>
<dbReference type="Proteomes" id="UP000245119">
    <property type="component" value="Linkage Group LG9"/>
</dbReference>
<evidence type="ECO:0000256" key="9">
    <source>
        <dbReference type="SAM" id="MobiDB-lite"/>
    </source>
</evidence>
<keyword evidence="2" id="KW-0723">Serine/threonine-protein kinase</keyword>
<evidence type="ECO:0000256" key="6">
    <source>
        <dbReference type="ARBA" id="ARBA00022840"/>
    </source>
</evidence>
<dbReference type="EC" id="2.7.11.1" evidence="1"/>